<evidence type="ECO:0000256" key="5">
    <source>
        <dbReference type="ARBA" id="ARBA00023163"/>
    </source>
</evidence>
<dbReference type="STRING" id="56857.A0A200R346"/>
<dbReference type="PROSITE" id="PS51152">
    <property type="entry name" value="NFYA_HAP2_2"/>
    <property type="match status" value="1"/>
</dbReference>
<proteinExistence type="inferred from homology"/>
<comment type="subcellular location">
    <subcellularLocation>
        <location evidence="1 8">Nucleus</location>
    </subcellularLocation>
</comment>
<dbReference type="InterPro" id="IPR018362">
    <property type="entry name" value="CCAAT-binding_factor_CS"/>
</dbReference>
<evidence type="ECO:0000256" key="6">
    <source>
        <dbReference type="ARBA" id="ARBA00023242"/>
    </source>
</evidence>
<feature type="region of interest" description="Disordered" evidence="9">
    <location>
        <begin position="204"/>
        <end position="257"/>
    </location>
</feature>
<protein>
    <recommendedName>
        <fullName evidence="8">Nuclear transcription factor Y subunit</fullName>
    </recommendedName>
</protein>
<keyword evidence="5 8" id="KW-0804">Transcription</keyword>
<keyword evidence="11" id="KW-1185">Reference proteome</keyword>
<comment type="caution">
    <text evidence="10">The sequence shown here is derived from an EMBL/GenBank/DDBJ whole genome shotgun (WGS) entry which is preliminary data.</text>
</comment>
<dbReference type="PANTHER" id="PTHR12632">
    <property type="entry name" value="TRANSCRIPTION FACTOR NF-Y ALPHA-RELATED"/>
    <property type="match status" value="1"/>
</dbReference>
<dbReference type="OrthoDB" id="1097733at2759"/>
<keyword evidence="4" id="KW-0010">Activator</keyword>
<evidence type="ECO:0000256" key="3">
    <source>
        <dbReference type="ARBA" id="ARBA00023125"/>
    </source>
</evidence>
<dbReference type="Gene3D" id="6.10.250.2430">
    <property type="match status" value="1"/>
</dbReference>
<dbReference type="GO" id="GO:0003677">
    <property type="term" value="F:DNA binding"/>
    <property type="evidence" value="ECO:0007669"/>
    <property type="project" value="UniProtKB-KW"/>
</dbReference>
<gene>
    <name evidence="10" type="ORF">BVC80_9045g23</name>
</gene>
<organism evidence="10 11">
    <name type="scientific">Macleaya cordata</name>
    <name type="common">Five-seeded plume-poppy</name>
    <name type="synonym">Bocconia cordata</name>
    <dbReference type="NCBI Taxonomy" id="56857"/>
    <lineage>
        <taxon>Eukaryota</taxon>
        <taxon>Viridiplantae</taxon>
        <taxon>Streptophyta</taxon>
        <taxon>Embryophyta</taxon>
        <taxon>Tracheophyta</taxon>
        <taxon>Spermatophyta</taxon>
        <taxon>Magnoliopsida</taxon>
        <taxon>Ranunculales</taxon>
        <taxon>Papaveraceae</taxon>
        <taxon>Papaveroideae</taxon>
        <taxon>Macleaya</taxon>
    </lineage>
</organism>
<name>A0A200R346_MACCD</name>
<feature type="compositionally biased region" description="Polar residues" evidence="9">
    <location>
        <begin position="97"/>
        <end position="117"/>
    </location>
</feature>
<dbReference type="PROSITE" id="PS00686">
    <property type="entry name" value="NFYA_HAP2_1"/>
    <property type="match status" value="1"/>
</dbReference>
<dbReference type="OMA" id="GHGIIMP"/>
<dbReference type="SMART" id="SM00521">
    <property type="entry name" value="CBF"/>
    <property type="match status" value="1"/>
</dbReference>
<comment type="subunit">
    <text evidence="7">Heterotrimeric transcription factor composed of three components, NF-YA, NF-YB and NF-YC. NF-YB and NF-YC must interact and dimerize for NF-YA association and DNA binding.</text>
</comment>
<dbReference type="InParanoid" id="A0A200R346"/>
<dbReference type="GO" id="GO:0003700">
    <property type="term" value="F:DNA-binding transcription factor activity"/>
    <property type="evidence" value="ECO:0007669"/>
    <property type="project" value="UniProtKB-UniRule"/>
</dbReference>
<evidence type="ECO:0000256" key="1">
    <source>
        <dbReference type="ARBA" id="ARBA00004123"/>
    </source>
</evidence>
<feature type="region of interest" description="Disordered" evidence="9">
    <location>
        <begin position="53"/>
        <end position="118"/>
    </location>
</feature>
<evidence type="ECO:0000256" key="7">
    <source>
        <dbReference type="ARBA" id="ARBA00025911"/>
    </source>
</evidence>
<comment type="function">
    <text evidence="8">Component of the sequence-specific heterotrimeric transcription factor (NF-Y) which specifically recognizes a 5'-CCAAT-3' box motif found in the promoters of its target genes.</text>
</comment>
<evidence type="ECO:0000256" key="2">
    <source>
        <dbReference type="ARBA" id="ARBA00023015"/>
    </source>
</evidence>
<dbReference type="AlphaFoldDB" id="A0A200R346"/>
<feature type="compositionally biased region" description="Polar residues" evidence="9">
    <location>
        <begin position="246"/>
        <end position="257"/>
    </location>
</feature>
<sequence>MQTVFFKEHGGIVHNPIAQPSPLPSVPWWGVLGSQPVYGGASFQLKSLTLEQNSDGNQLPAAPRQAQGETGQRPEKENYNNSQFTGCPGVSKDPRKGQNSQELPQTISQQSSPTEYQSHFELGLGQPMVCANYPYMDHHYGLFATYGAPTTARMMLPLNAMTENGPIYVNAKQYNGIIRRRQYRAKAELENKAIKARKPYLHESRHLHAKRRARGCGGRFLAKNNRKGGTDKNEAQDGQLSHPAGSPSSEVLQSESGNLNSSEVTSIYTRGHLDHFQIDHLRSSAFRSLPNMTENGQNVGIPNKWVTAADGCCNLLRV</sequence>
<keyword evidence="2 8" id="KW-0805">Transcription regulation</keyword>
<evidence type="ECO:0000313" key="11">
    <source>
        <dbReference type="Proteomes" id="UP000195402"/>
    </source>
</evidence>
<accession>A0A200R346</accession>
<evidence type="ECO:0000256" key="4">
    <source>
        <dbReference type="ARBA" id="ARBA00023159"/>
    </source>
</evidence>
<keyword evidence="6 8" id="KW-0539">Nucleus</keyword>
<dbReference type="FunCoup" id="A0A200R346">
    <property type="interactions" value="145"/>
</dbReference>
<dbReference type="Proteomes" id="UP000195402">
    <property type="component" value="Unassembled WGS sequence"/>
</dbReference>
<keyword evidence="3 8" id="KW-0238">DNA-binding</keyword>
<dbReference type="PRINTS" id="PR00616">
    <property type="entry name" value="CCAATSUBUNTB"/>
</dbReference>
<dbReference type="Pfam" id="PF02045">
    <property type="entry name" value="CBFB_NFYA"/>
    <property type="match status" value="1"/>
</dbReference>
<reference evidence="10 11" key="1">
    <citation type="journal article" date="2017" name="Mol. Plant">
        <title>The Genome of Medicinal Plant Macleaya cordata Provides New Insights into Benzylisoquinoline Alkaloids Metabolism.</title>
        <authorList>
            <person name="Liu X."/>
            <person name="Liu Y."/>
            <person name="Huang P."/>
            <person name="Ma Y."/>
            <person name="Qing Z."/>
            <person name="Tang Q."/>
            <person name="Cao H."/>
            <person name="Cheng P."/>
            <person name="Zheng Y."/>
            <person name="Yuan Z."/>
            <person name="Zhou Y."/>
            <person name="Liu J."/>
            <person name="Tang Z."/>
            <person name="Zhuo Y."/>
            <person name="Zhang Y."/>
            <person name="Yu L."/>
            <person name="Huang J."/>
            <person name="Yang P."/>
            <person name="Peng Q."/>
            <person name="Zhang J."/>
            <person name="Jiang W."/>
            <person name="Zhang Z."/>
            <person name="Lin K."/>
            <person name="Ro D.K."/>
            <person name="Chen X."/>
            <person name="Xiong X."/>
            <person name="Shang Y."/>
            <person name="Huang S."/>
            <person name="Zeng J."/>
        </authorList>
    </citation>
    <scope>NUCLEOTIDE SEQUENCE [LARGE SCALE GENOMIC DNA]</scope>
    <source>
        <strain evidence="11">cv. BLH2017</strain>
        <tissue evidence="10">Root</tissue>
    </source>
</reference>
<dbReference type="EMBL" id="MVGT01000452">
    <property type="protein sequence ID" value="OVA17131.1"/>
    <property type="molecule type" value="Genomic_DNA"/>
</dbReference>
<evidence type="ECO:0000313" key="10">
    <source>
        <dbReference type="EMBL" id="OVA17131.1"/>
    </source>
</evidence>
<comment type="similarity">
    <text evidence="8">Belongs to the NFYA/HAP2 subunit family.</text>
</comment>
<dbReference type="GO" id="GO:0016602">
    <property type="term" value="C:CCAAT-binding factor complex"/>
    <property type="evidence" value="ECO:0007669"/>
    <property type="project" value="InterPro"/>
</dbReference>
<dbReference type="InterPro" id="IPR001289">
    <property type="entry name" value="NFYA"/>
</dbReference>
<evidence type="ECO:0000256" key="9">
    <source>
        <dbReference type="SAM" id="MobiDB-lite"/>
    </source>
</evidence>
<evidence type="ECO:0000256" key="8">
    <source>
        <dbReference type="RuleBase" id="RU367155"/>
    </source>
</evidence>